<proteinExistence type="predicted"/>
<comment type="caution">
    <text evidence="1">The sequence shown here is derived from an EMBL/GenBank/DDBJ whole genome shotgun (WGS) entry which is preliminary data.</text>
</comment>
<sequence>MSLLTRNAESLIHRFFDNLHTTEEISSLDNLFDHKSVATLNRLDFRGVSDITPALQIFTTEESKWQIDRFMHIPNHLCILTTVMGRSQFHATSGGTPFNAVFFLEPVHRHSDRLMIRELLLMYDSRIDIGYYGYDPALQRRGSDLQAPPLREKFGTGKFVPKGREMFEIAT</sequence>
<dbReference type="Gene3D" id="3.10.450.50">
    <property type="match status" value="1"/>
</dbReference>
<dbReference type="Proteomes" id="UP001147695">
    <property type="component" value="Unassembled WGS sequence"/>
</dbReference>
<reference evidence="1" key="1">
    <citation type="submission" date="2022-12" db="EMBL/GenBank/DDBJ databases">
        <authorList>
            <person name="Petersen C."/>
        </authorList>
    </citation>
    <scope>NUCLEOTIDE SEQUENCE</scope>
    <source>
        <strain evidence="1">IBT 35673</strain>
    </source>
</reference>
<protein>
    <submittedName>
        <fullName evidence="1">Uncharacterized protein</fullName>
    </submittedName>
</protein>
<reference evidence="1" key="2">
    <citation type="journal article" date="2023" name="IMA Fungus">
        <title>Comparative genomic study of the Penicillium genus elucidates a diverse pangenome and 15 lateral gene transfer events.</title>
        <authorList>
            <person name="Petersen C."/>
            <person name="Sorensen T."/>
            <person name="Nielsen M.R."/>
            <person name="Sondergaard T.E."/>
            <person name="Sorensen J.L."/>
            <person name="Fitzpatrick D.A."/>
            <person name="Frisvad J.C."/>
            <person name="Nielsen K.L."/>
        </authorList>
    </citation>
    <scope>NUCLEOTIDE SEQUENCE</scope>
    <source>
        <strain evidence="1">IBT 35673</strain>
    </source>
</reference>
<evidence type="ECO:0000313" key="1">
    <source>
        <dbReference type="EMBL" id="KAJ5351515.1"/>
    </source>
</evidence>
<organism evidence="1 2">
    <name type="scientific">Penicillium brevicompactum</name>
    <dbReference type="NCBI Taxonomy" id="5074"/>
    <lineage>
        <taxon>Eukaryota</taxon>
        <taxon>Fungi</taxon>
        <taxon>Dikarya</taxon>
        <taxon>Ascomycota</taxon>
        <taxon>Pezizomycotina</taxon>
        <taxon>Eurotiomycetes</taxon>
        <taxon>Eurotiomycetidae</taxon>
        <taxon>Eurotiales</taxon>
        <taxon>Aspergillaceae</taxon>
        <taxon>Penicillium</taxon>
    </lineage>
</organism>
<dbReference type="SUPFAM" id="SSF54427">
    <property type="entry name" value="NTF2-like"/>
    <property type="match status" value="1"/>
</dbReference>
<dbReference type="EMBL" id="JAPZBQ010000001">
    <property type="protein sequence ID" value="KAJ5351515.1"/>
    <property type="molecule type" value="Genomic_DNA"/>
</dbReference>
<gene>
    <name evidence="1" type="ORF">N7452_000489</name>
</gene>
<evidence type="ECO:0000313" key="2">
    <source>
        <dbReference type="Proteomes" id="UP001147695"/>
    </source>
</evidence>
<dbReference type="InterPro" id="IPR032710">
    <property type="entry name" value="NTF2-like_dom_sf"/>
</dbReference>
<dbReference type="AlphaFoldDB" id="A0A9W9R0R6"/>
<name>A0A9W9R0R6_PENBR</name>
<accession>A0A9W9R0R6</accession>